<evidence type="ECO:0000259" key="15">
    <source>
        <dbReference type="PROSITE" id="PS51003"/>
    </source>
</evidence>
<dbReference type="GO" id="GO:0016491">
    <property type="term" value="F:oxidoreductase activity"/>
    <property type="evidence" value="ECO:0007669"/>
    <property type="project" value="InterPro"/>
</dbReference>
<feature type="transmembrane region" description="Helical" evidence="13">
    <location>
        <begin position="118"/>
        <end position="140"/>
    </location>
</feature>
<evidence type="ECO:0000256" key="6">
    <source>
        <dbReference type="ARBA" id="ARBA00022692"/>
    </source>
</evidence>
<keyword evidence="11 13" id="KW-0472">Membrane</keyword>
<comment type="subunit">
    <text evidence="2 12">The main subunits of complex b-c1 are: cytochrome b, cytochrome c1 and the Rieske protein.</text>
</comment>
<comment type="function">
    <text evidence="12">Component of the ubiquinol-cytochrome c reductase complex (complex III or cytochrome b-c1 complex), which is a respiratory chain that generates an electrochemical potential coupled to ATP synthesis.</text>
</comment>
<evidence type="ECO:0000256" key="9">
    <source>
        <dbReference type="ARBA" id="ARBA00022989"/>
    </source>
</evidence>
<comment type="similarity">
    <text evidence="12">Belongs to the cytochrome b family.</text>
</comment>
<keyword evidence="4 12" id="KW-0349">Heme</keyword>
<feature type="transmembrane region" description="Helical" evidence="13">
    <location>
        <begin position="298"/>
        <end position="316"/>
    </location>
</feature>
<comment type="caution">
    <text evidence="16">The sequence shown here is derived from an EMBL/GenBank/DDBJ whole genome shotgun (WGS) entry which is preliminary data.</text>
</comment>
<dbReference type="InterPro" id="IPR005798">
    <property type="entry name" value="Cyt_b/b6_C"/>
</dbReference>
<dbReference type="GO" id="GO:0022904">
    <property type="term" value="P:respiratory electron transport chain"/>
    <property type="evidence" value="ECO:0007669"/>
    <property type="project" value="InterPro"/>
</dbReference>
<keyword evidence="8 12" id="KW-0249">Electron transport</keyword>
<reference evidence="16 17" key="1">
    <citation type="submission" date="2012-10" db="EMBL/GenBank/DDBJ databases">
        <title>Genome sequencing of Tanticharoenia sakaeratensis NBRC 103193.</title>
        <authorList>
            <person name="Azuma Y."/>
            <person name="Hadano H."/>
            <person name="Hirakawa H."/>
            <person name="Matsushita K."/>
        </authorList>
    </citation>
    <scope>NUCLEOTIDE SEQUENCE [LARGE SCALE GENOMIC DNA]</scope>
    <source>
        <strain evidence="16 17">NBRC 103193</strain>
    </source>
</reference>
<feature type="domain" description="Cytochrome b/b6 C-terminal region profile" evidence="15">
    <location>
        <begin position="219"/>
        <end position="382"/>
    </location>
</feature>
<evidence type="ECO:0000313" key="16">
    <source>
        <dbReference type="EMBL" id="GAN54664.1"/>
    </source>
</evidence>
<dbReference type="Pfam" id="PF00033">
    <property type="entry name" value="Cytochrome_B"/>
    <property type="match status" value="1"/>
</dbReference>
<dbReference type="SUPFAM" id="SSF81648">
    <property type="entry name" value="a domain/subunit of cytochrome bc1 complex (Ubiquinol-cytochrome c reductase)"/>
    <property type="match status" value="1"/>
</dbReference>
<dbReference type="InterPro" id="IPR036150">
    <property type="entry name" value="Cyt_b/b6_C_sf"/>
</dbReference>
<feature type="transmembrane region" description="Helical" evidence="13">
    <location>
        <begin position="355"/>
        <end position="377"/>
    </location>
</feature>
<comment type="subcellular location">
    <subcellularLocation>
        <location evidence="1">Membrane</location>
        <topology evidence="1">Multi-pass membrane protein</topology>
    </subcellularLocation>
</comment>
<evidence type="ECO:0000256" key="11">
    <source>
        <dbReference type="ARBA" id="ARBA00023136"/>
    </source>
</evidence>
<protein>
    <recommendedName>
        <fullName evidence="12">Cytochrome b</fullName>
    </recommendedName>
</protein>
<proteinExistence type="inferred from homology"/>
<feature type="domain" description="Cytochrome b/b6 N-terminal region profile" evidence="14">
    <location>
        <begin position="5"/>
        <end position="216"/>
    </location>
</feature>
<evidence type="ECO:0000259" key="14">
    <source>
        <dbReference type="PROSITE" id="PS51002"/>
    </source>
</evidence>
<dbReference type="GO" id="GO:0009055">
    <property type="term" value="F:electron transfer activity"/>
    <property type="evidence" value="ECO:0007669"/>
    <property type="project" value="InterPro"/>
</dbReference>
<accession>A0A0D6MLU9</accession>
<dbReference type="GO" id="GO:0016020">
    <property type="term" value="C:membrane"/>
    <property type="evidence" value="ECO:0007669"/>
    <property type="project" value="UniProtKB-SubCell"/>
</dbReference>
<keyword evidence="5 12" id="KW-0679">Respiratory chain</keyword>
<dbReference type="EMBL" id="BALE01000028">
    <property type="protein sequence ID" value="GAN54664.1"/>
    <property type="molecule type" value="Genomic_DNA"/>
</dbReference>
<keyword evidence="17" id="KW-1185">Reference proteome</keyword>
<name>A0A0D6MLU9_9PROT</name>
<evidence type="ECO:0000256" key="1">
    <source>
        <dbReference type="ARBA" id="ARBA00004141"/>
    </source>
</evidence>
<evidence type="ECO:0000313" key="17">
    <source>
        <dbReference type="Proteomes" id="UP000032679"/>
    </source>
</evidence>
<dbReference type="GO" id="GO:0046872">
    <property type="term" value="F:metal ion binding"/>
    <property type="evidence" value="ECO:0007669"/>
    <property type="project" value="UniProtKB-KW"/>
</dbReference>
<dbReference type="PROSITE" id="PS51002">
    <property type="entry name" value="CYTB_NTER"/>
    <property type="match status" value="1"/>
</dbReference>
<feature type="transmembrane region" description="Helical" evidence="13">
    <location>
        <begin position="152"/>
        <end position="173"/>
    </location>
</feature>
<feature type="transmembrane region" description="Helical" evidence="13">
    <location>
        <begin position="35"/>
        <end position="61"/>
    </location>
</feature>
<keyword evidence="10" id="KW-0408">Iron</keyword>
<dbReference type="AlphaFoldDB" id="A0A0D6MLU9"/>
<dbReference type="CDD" id="cd00284">
    <property type="entry name" value="Cytochrome_b_N"/>
    <property type="match status" value="1"/>
</dbReference>
<dbReference type="Gene3D" id="1.20.810.10">
    <property type="entry name" value="Cytochrome Bc1 Complex, Chain C"/>
    <property type="match status" value="1"/>
</dbReference>
<feature type="transmembrane region" description="Helical" evidence="13">
    <location>
        <begin position="328"/>
        <end position="349"/>
    </location>
</feature>
<evidence type="ECO:0000256" key="2">
    <source>
        <dbReference type="ARBA" id="ARBA00011649"/>
    </source>
</evidence>
<evidence type="ECO:0000256" key="5">
    <source>
        <dbReference type="ARBA" id="ARBA00022660"/>
    </source>
</evidence>
<evidence type="ECO:0000256" key="3">
    <source>
        <dbReference type="ARBA" id="ARBA00022448"/>
    </source>
</evidence>
<dbReference type="STRING" id="1231623.Tasa_028_031"/>
<dbReference type="PANTHER" id="PTHR19271">
    <property type="entry name" value="CYTOCHROME B"/>
    <property type="match status" value="1"/>
</dbReference>
<keyword evidence="3 12" id="KW-0813">Transport</keyword>
<evidence type="ECO:0000256" key="13">
    <source>
        <dbReference type="SAM" id="Phobius"/>
    </source>
</evidence>
<feature type="transmembrane region" description="Helical" evidence="13">
    <location>
        <begin position="238"/>
        <end position="259"/>
    </location>
</feature>
<dbReference type="RefSeq" id="WP_048849205.1">
    <property type="nucleotide sequence ID" value="NZ_BALE01000028.1"/>
</dbReference>
<dbReference type="InterPro" id="IPR005797">
    <property type="entry name" value="Cyt_b/b6_N"/>
</dbReference>
<feature type="transmembrane region" description="Helical" evidence="13">
    <location>
        <begin position="82"/>
        <end position="103"/>
    </location>
</feature>
<dbReference type="InterPro" id="IPR048259">
    <property type="entry name" value="Cytochrome_b_N_euk/bac"/>
</dbReference>
<feature type="transmembrane region" description="Helical" evidence="13">
    <location>
        <begin position="185"/>
        <end position="211"/>
    </location>
</feature>
<dbReference type="SUPFAM" id="SSF81342">
    <property type="entry name" value="Transmembrane di-heme cytochromes"/>
    <property type="match status" value="1"/>
</dbReference>
<evidence type="ECO:0000256" key="4">
    <source>
        <dbReference type="ARBA" id="ARBA00022617"/>
    </source>
</evidence>
<keyword evidence="6 12" id="KW-0812">Transmembrane</keyword>
<comment type="cofactor">
    <cofactor evidence="12">
        <name>heme b</name>
        <dbReference type="ChEBI" id="CHEBI:60344"/>
    </cofactor>
    <text evidence="12">Binds 2 heme groups non-covalently.</text>
</comment>
<evidence type="ECO:0000256" key="10">
    <source>
        <dbReference type="ARBA" id="ARBA00023004"/>
    </source>
</evidence>
<keyword evidence="9 13" id="KW-1133">Transmembrane helix</keyword>
<dbReference type="OrthoDB" id="9804503at2"/>
<dbReference type="PANTHER" id="PTHR19271:SF16">
    <property type="entry name" value="CYTOCHROME B"/>
    <property type="match status" value="1"/>
</dbReference>
<keyword evidence="7" id="KW-0479">Metal-binding</keyword>
<dbReference type="InterPro" id="IPR016174">
    <property type="entry name" value="Di-haem_cyt_TM"/>
</dbReference>
<evidence type="ECO:0000256" key="7">
    <source>
        <dbReference type="ARBA" id="ARBA00022723"/>
    </source>
</evidence>
<sequence>MTRGLLHWIDTRLPVVSAARREFRDYPMPVNLNGFWNFGAILTLSLLLMLATGLTLALTYVPNAGLAFASIQTIERGVPAGWLIRLAHQTGATLFMGALYLHIFRGLYYGSYKAPRELVWLTGMALLACAMVTAFAGYVLPWGQMSHWGADVITGAMAGLPVVGPTLSHLVLGDTHLGDVFLHRLFVVHFATAFAIVGIVVVHVACVHVAAPNDPDGRDPRSPRETVPFHPYFTAKDLFGLALAGGVFTALAAFAPGIVREAANLAPANPLRTPNDIVPAWYFLPFYGLLQIVPSKTLGLFASLAAIVLPGLMPWLDRSPIRSARHRPGFRIGMILMAAGFVTLGLAGAHHLQGLWGIAGRIAALAYFGVFVAVPFARRHPS</sequence>
<dbReference type="InterPro" id="IPR027387">
    <property type="entry name" value="Cytb/b6-like_sf"/>
</dbReference>
<dbReference type="Proteomes" id="UP000032679">
    <property type="component" value="Unassembled WGS sequence"/>
</dbReference>
<gene>
    <name evidence="16" type="ORF">Tasa_028_031</name>
</gene>
<dbReference type="PROSITE" id="PS51003">
    <property type="entry name" value="CYTB_CTER"/>
    <property type="match status" value="1"/>
</dbReference>
<evidence type="ECO:0000256" key="8">
    <source>
        <dbReference type="ARBA" id="ARBA00022982"/>
    </source>
</evidence>
<dbReference type="Pfam" id="PF00032">
    <property type="entry name" value="Cytochrom_B_C"/>
    <property type="match status" value="1"/>
</dbReference>
<evidence type="ECO:0000256" key="12">
    <source>
        <dbReference type="RuleBase" id="RU003385"/>
    </source>
</evidence>
<organism evidence="16 17">
    <name type="scientific">Tanticharoenia sakaeratensis NBRC 103193</name>
    <dbReference type="NCBI Taxonomy" id="1231623"/>
    <lineage>
        <taxon>Bacteria</taxon>
        <taxon>Pseudomonadati</taxon>
        <taxon>Pseudomonadota</taxon>
        <taxon>Alphaproteobacteria</taxon>
        <taxon>Acetobacterales</taxon>
        <taxon>Acetobacteraceae</taxon>
        <taxon>Tanticharoenia</taxon>
    </lineage>
</organism>